<feature type="compositionally biased region" description="Polar residues" evidence="1">
    <location>
        <begin position="72"/>
        <end position="95"/>
    </location>
</feature>
<gene>
    <name evidence="2" type="ORF">SPOG_03232</name>
</gene>
<sequence>MNTRPANDTKEQSITFDDDNQLDTSDLSSSPTRRWRNCTLQRRGSRASTLSEDFGERYRSRSRGSLVGQLNPDMSENQWHNKVEQTTNRSNSSYDLNDRSREDESDNMTSLHDQTIPNPIAEAWRKYFRKEIR</sequence>
<organism evidence="2 3">
    <name type="scientific">Schizosaccharomyces cryophilus (strain OY26 / ATCC MYA-4695 / CBS 11777 / NBRC 106824 / NRRL Y48691)</name>
    <name type="common">Fission yeast</name>
    <dbReference type="NCBI Taxonomy" id="653667"/>
    <lineage>
        <taxon>Eukaryota</taxon>
        <taxon>Fungi</taxon>
        <taxon>Dikarya</taxon>
        <taxon>Ascomycota</taxon>
        <taxon>Taphrinomycotina</taxon>
        <taxon>Schizosaccharomycetes</taxon>
        <taxon>Schizosaccharomycetales</taxon>
        <taxon>Schizosaccharomycetaceae</taxon>
        <taxon>Schizosaccharomyces</taxon>
    </lineage>
</organism>
<feature type="compositionally biased region" description="Polar residues" evidence="1">
    <location>
        <begin position="22"/>
        <end position="51"/>
    </location>
</feature>
<reference evidence="2 3" key="1">
    <citation type="journal article" date="2011" name="Science">
        <title>Comparative functional genomics of the fission yeasts.</title>
        <authorList>
            <person name="Rhind N."/>
            <person name="Chen Z."/>
            <person name="Yassour M."/>
            <person name="Thompson D.A."/>
            <person name="Haas B.J."/>
            <person name="Habib N."/>
            <person name="Wapinski I."/>
            <person name="Roy S."/>
            <person name="Lin M.F."/>
            <person name="Heiman D.I."/>
            <person name="Young S.K."/>
            <person name="Furuya K."/>
            <person name="Guo Y."/>
            <person name="Pidoux A."/>
            <person name="Chen H.M."/>
            <person name="Robbertse B."/>
            <person name="Goldberg J.M."/>
            <person name="Aoki K."/>
            <person name="Bayne E.H."/>
            <person name="Berlin A.M."/>
            <person name="Desjardins C.A."/>
            <person name="Dobbs E."/>
            <person name="Dukaj L."/>
            <person name="Fan L."/>
            <person name="FitzGerald M.G."/>
            <person name="French C."/>
            <person name="Gujja S."/>
            <person name="Hansen K."/>
            <person name="Keifenheim D."/>
            <person name="Levin J.Z."/>
            <person name="Mosher R.A."/>
            <person name="Mueller C.A."/>
            <person name="Pfiffner J."/>
            <person name="Priest M."/>
            <person name="Russ C."/>
            <person name="Smialowska A."/>
            <person name="Swoboda P."/>
            <person name="Sykes S.M."/>
            <person name="Vaughn M."/>
            <person name="Vengrova S."/>
            <person name="Yoder R."/>
            <person name="Zeng Q."/>
            <person name="Allshire R."/>
            <person name="Baulcombe D."/>
            <person name="Birren B.W."/>
            <person name="Brown W."/>
            <person name="Ekwall K."/>
            <person name="Kellis M."/>
            <person name="Leatherwood J."/>
            <person name="Levin H."/>
            <person name="Margalit H."/>
            <person name="Martienssen R."/>
            <person name="Nieduszynski C.A."/>
            <person name="Spatafora J.W."/>
            <person name="Friedman N."/>
            <person name="Dalgaard J.Z."/>
            <person name="Baumann P."/>
            <person name="Niki H."/>
            <person name="Regev A."/>
            <person name="Nusbaum C."/>
        </authorList>
    </citation>
    <scope>NUCLEOTIDE SEQUENCE [LARGE SCALE GENOMIC DNA]</scope>
    <source>
        <strain evidence="3">OY26 / ATCC MYA-4695 / CBS 11777 / NBRC 106824 / NRRL Y48691</strain>
    </source>
</reference>
<protein>
    <submittedName>
        <fullName evidence="2">Uncharacterized protein</fullName>
    </submittedName>
</protein>
<dbReference type="EMBL" id="KE546994">
    <property type="protein sequence ID" value="EPY49756.1"/>
    <property type="molecule type" value="Genomic_DNA"/>
</dbReference>
<feature type="region of interest" description="Disordered" evidence="1">
    <location>
        <begin position="1"/>
        <end position="116"/>
    </location>
</feature>
<dbReference type="AlphaFoldDB" id="S9X7J9"/>
<dbReference type="GeneID" id="25037549"/>
<dbReference type="RefSeq" id="XP_013025099.1">
    <property type="nucleotide sequence ID" value="XM_013169645.1"/>
</dbReference>
<dbReference type="Proteomes" id="UP000015464">
    <property type="component" value="Unassembled WGS sequence"/>
</dbReference>
<feature type="compositionally biased region" description="Polar residues" evidence="1">
    <location>
        <begin position="107"/>
        <end position="116"/>
    </location>
</feature>
<name>S9X7J9_SCHCR</name>
<evidence type="ECO:0000313" key="2">
    <source>
        <dbReference type="EMBL" id="EPY49756.1"/>
    </source>
</evidence>
<proteinExistence type="predicted"/>
<accession>S9X7J9</accession>
<dbReference type="OrthoDB" id="5378689at2759"/>
<dbReference type="OMA" id="EAWRKYF"/>
<dbReference type="HOGENOM" id="CLU_1982864_0_0_1"/>
<keyword evidence="3" id="KW-1185">Reference proteome</keyword>
<evidence type="ECO:0000256" key="1">
    <source>
        <dbReference type="SAM" id="MobiDB-lite"/>
    </source>
</evidence>
<evidence type="ECO:0000313" key="3">
    <source>
        <dbReference type="Proteomes" id="UP000015464"/>
    </source>
</evidence>